<organism evidence="2 3">
    <name type="scientific">Ramalina farinacea</name>
    <dbReference type="NCBI Taxonomy" id="258253"/>
    <lineage>
        <taxon>Eukaryota</taxon>
        <taxon>Fungi</taxon>
        <taxon>Dikarya</taxon>
        <taxon>Ascomycota</taxon>
        <taxon>Pezizomycotina</taxon>
        <taxon>Lecanoromycetes</taxon>
        <taxon>OSLEUM clade</taxon>
        <taxon>Lecanoromycetidae</taxon>
        <taxon>Lecanorales</taxon>
        <taxon>Lecanorineae</taxon>
        <taxon>Ramalinaceae</taxon>
        <taxon>Ramalina</taxon>
    </lineage>
</organism>
<keyword evidence="3" id="KW-1185">Reference proteome</keyword>
<dbReference type="Proteomes" id="UP001161017">
    <property type="component" value="Unassembled WGS sequence"/>
</dbReference>
<evidence type="ECO:0000256" key="1">
    <source>
        <dbReference type="SAM" id="MobiDB-lite"/>
    </source>
</evidence>
<feature type="compositionally biased region" description="Basic and acidic residues" evidence="1">
    <location>
        <begin position="18"/>
        <end position="37"/>
    </location>
</feature>
<feature type="region of interest" description="Disordered" evidence="1">
    <location>
        <begin position="1"/>
        <end position="53"/>
    </location>
</feature>
<accession>A0AA43QFU8</accession>
<feature type="compositionally biased region" description="Basic and acidic residues" evidence="1">
    <location>
        <begin position="44"/>
        <end position="53"/>
    </location>
</feature>
<sequence>MDPMGGDPDMLLDEYDSVEDKPEVADIHPDDPPKEPDAPLSATDRMRLPTHDK</sequence>
<evidence type="ECO:0000313" key="3">
    <source>
        <dbReference type="Proteomes" id="UP001161017"/>
    </source>
</evidence>
<dbReference type="AlphaFoldDB" id="A0AA43QFU8"/>
<comment type="caution">
    <text evidence="2">The sequence shown here is derived from an EMBL/GenBank/DDBJ whole genome shotgun (WGS) entry which is preliminary data.</text>
</comment>
<evidence type="ECO:0000313" key="2">
    <source>
        <dbReference type="EMBL" id="MDI1485766.1"/>
    </source>
</evidence>
<name>A0AA43QFU8_9LECA</name>
<gene>
    <name evidence="2" type="ORF">OHK93_003955</name>
</gene>
<dbReference type="EMBL" id="JAPUFD010000002">
    <property type="protein sequence ID" value="MDI1485766.1"/>
    <property type="molecule type" value="Genomic_DNA"/>
</dbReference>
<proteinExistence type="predicted"/>
<protein>
    <submittedName>
        <fullName evidence="2">Uncharacterized protein</fullName>
    </submittedName>
</protein>
<reference evidence="2" key="1">
    <citation type="journal article" date="2023" name="Genome Biol. Evol.">
        <title>First Whole Genome Sequence and Flow Cytometry Genome Size Data for the Lichen-Forming Fungus Ramalina farinacea (Ascomycota).</title>
        <authorList>
            <person name="Llewellyn T."/>
            <person name="Mian S."/>
            <person name="Hill R."/>
            <person name="Leitch I.J."/>
            <person name="Gaya E."/>
        </authorList>
    </citation>
    <scope>NUCLEOTIDE SEQUENCE</scope>
    <source>
        <strain evidence="2">LIQ254RAFAR</strain>
    </source>
</reference>